<feature type="region of interest" description="Disordered" evidence="1">
    <location>
        <begin position="167"/>
        <end position="186"/>
    </location>
</feature>
<name>A0ABP6ZX49_9ACTN</name>
<comment type="caution">
    <text evidence="2">The sequence shown here is derived from an EMBL/GenBank/DDBJ whole genome shotgun (WGS) entry which is preliminary data.</text>
</comment>
<evidence type="ECO:0000256" key="1">
    <source>
        <dbReference type="SAM" id="MobiDB-lite"/>
    </source>
</evidence>
<gene>
    <name evidence="2" type="ORF">GCM10022419_129540</name>
</gene>
<keyword evidence="3" id="KW-1185">Reference proteome</keyword>
<dbReference type="EMBL" id="BAABDQ010000066">
    <property type="protein sequence ID" value="GAA3621950.1"/>
    <property type="molecule type" value="Genomic_DNA"/>
</dbReference>
<sequence>MILVVAADEQHRRDLPEGQAHTFGERRRRIEQAEEVTLGGMLLPEAAAGPVEPLQRRVRAQISDLDHGIEPDPATILQQYRGTQRVPHTTVDITHKSDLHRLSTFRKEPFGHGSAPVERRNDAVSTTGPGPVPHIPALHRRLDDRAGASFAPIRKISQVGRCLRRAAAAPAGQGEKRQVARTAGLRGAVRRVLRPAREE</sequence>
<proteinExistence type="predicted"/>
<evidence type="ECO:0000313" key="3">
    <source>
        <dbReference type="Proteomes" id="UP001500630"/>
    </source>
</evidence>
<feature type="region of interest" description="Disordered" evidence="1">
    <location>
        <begin position="107"/>
        <end position="135"/>
    </location>
</feature>
<reference evidence="3" key="1">
    <citation type="journal article" date="2019" name="Int. J. Syst. Evol. Microbiol.">
        <title>The Global Catalogue of Microorganisms (GCM) 10K type strain sequencing project: providing services to taxonomists for standard genome sequencing and annotation.</title>
        <authorList>
            <consortium name="The Broad Institute Genomics Platform"/>
            <consortium name="The Broad Institute Genome Sequencing Center for Infectious Disease"/>
            <person name="Wu L."/>
            <person name="Ma J."/>
        </authorList>
    </citation>
    <scope>NUCLEOTIDE SEQUENCE [LARGE SCALE GENOMIC DNA]</scope>
    <source>
        <strain evidence="3">JCM 17326</strain>
    </source>
</reference>
<dbReference type="Proteomes" id="UP001500630">
    <property type="component" value="Unassembled WGS sequence"/>
</dbReference>
<evidence type="ECO:0000313" key="2">
    <source>
        <dbReference type="EMBL" id="GAA3621950.1"/>
    </source>
</evidence>
<organism evidence="2 3">
    <name type="scientific">Nonomuraea rosea</name>
    <dbReference type="NCBI Taxonomy" id="638574"/>
    <lineage>
        <taxon>Bacteria</taxon>
        <taxon>Bacillati</taxon>
        <taxon>Actinomycetota</taxon>
        <taxon>Actinomycetes</taxon>
        <taxon>Streptosporangiales</taxon>
        <taxon>Streptosporangiaceae</taxon>
        <taxon>Nonomuraea</taxon>
    </lineage>
</organism>
<protein>
    <submittedName>
        <fullName evidence="2">Uncharacterized protein</fullName>
    </submittedName>
</protein>
<accession>A0ABP6ZX49</accession>